<proteinExistence type="predicted"/>
<evidence type="ECO:0000313" key="8">
    <source>
        <dbReference type="Proteomes" id="UP000181790"/>
    </source>
</evidence>
<organism evidence="7 8">
    <name type="scientific">Arsenicibacter rosenii</name>
    <dbReference type="NCBI Taxonomy" id="1750698"/>
    <lineage>
        <taxon>Bacteria</taxon>
        <taxon>Pseudomonadati</taxon>
        <taxon>Bacteroidota</taxon>
        <taxon>Cytophagia</taxon>
        <taxon>Cytophagales</taxon>
        <taxon>Spirosomataceae</taxon>
        <taxon>Arsenicibacter</taxon>
    </lineage>
</organism>
<reference evidence="7 8" key="1">
    <citation type="submission" date="2016-10" db="EMBL/GenBank/DDBJ databases">
        <title>Arsenicibacter rosenii gen. nov., sp. nov., an efficient arsenic-methylating bacterium isolated from an arsenic-contaminated paddy soil.</title>
        <authorList>
            <person name="Huang K."/>
        </authorList>
    </citation>
    <scope>NUCLEOTIDE SEQUENCE [LARGE SCALE GENOMIC DNA]</scope>
    <source>
        <strain evidence="7 8">SM-1</strain>
    </source>
</reference>
<feature type="transmembrane region" description="Helical" evidence="6">
    <location>
        <begin position="111"/>
        <end position="132"/>
    </location>
</feature>
<feature type="transmembrane region" description="Helical" evidence="6">
    <location>
        <begin position="71"/>
        <end position="90"/>
    </location>
</feature>
<gene>
    <name evidence="7" type="ORF">BLX24_19935</name>
</gene>
<keyword evidence="3 6" id="KW-0812">Transmembrane</keyword>
<dbReference type="AlphaFoldDB" id="A0A1S2VI25"/>
<keyword evidence="4 6" id="KW-1133">Transmembrane helix</keyword>
<comment type="subcellular location">
    <subcellularLocation>
        <location evidence="1">Cell membrane</location>
        <topology evidence="1">Multi-pass membrane protein</topology>
    </subcellularLocation>
</comment>
<evidence type="ECO:0000256" key="2">
    <source>
        <dbReference type="ARBA" id="ARBA00022475"/>
    </source>
</evidence>
<evidence type="ECO:0000256" key="1">
    <source>
        <dbReference type="ARBA" id="ARBA00004651"/>
    </source>
</evidence>
<dbReference type="OrthoDB" id="792366at2"/>
<evidence type="ECO:0008006" key="9">
    <source>
        <dbReference type="Google" id="ProtNLM"/>
    </source>
</evidence>
<name>A0A1S2VI25_9BACT</name>
<dbReference type="EMBL" id="MORL01000012">
    <property type="protein sequence ID" value="OIN57498.1"/>
    <property type="molecule type" value="Genomic_DNA"/>
</dbReference>
<evidence type="ECO:0000256" key="6">
    <source>
        <dbReference type="SAM" id="Phobius"/>
    </source>
</evidence>
<dbReference type="PANTHER" id="PTHR30086:SF20">
    <property type="entry name" value="ARGININE EXPORTER PROTEIN ARGO-RELATED"/>
    <property type="match status" value="1"/>
</dbReference>
<evidence type="ECO:0000256" key="3">
    <source>
        <dbReference type="ARBA" id="ARBA00022692"/>
    </source>
</evidence>
<dbReference type="Pfam" id="PF01810">
    <property type="entry name" value="LysE"/>
    <property type="match status" value="1"/>
</dbReference>
<dbReference type="GO" id="GO:0015171">
    <property type="term" value="F:amino acid transmembrane transporter activity"/>
    <property type="evidence" value="ECO:0007669"/>
    <property type="project" value="TreeGrafter"/>
</dbReference>
<feature type="transmembrane region" description="Helical" evidence="6">
    <location>
        <begin position="192"/>
        <end position="209"/>
    </location>
</feature>
<protein>
    <recommendedName>
        <fullName evidence="9">Lysine transporter LysE</fullName>
    </recommendedName>
</protein>
<feature type="transmembrane region" description="Helical" evidence="6">
    <location>
        <begin position="152"/>
        <end position="172"/>
    </location>
</feature>
<keyword evidence="5 6" id="KW-0472">Membrane</keyword>
<evidence type="ECO:0000256" key="5">
    <source>
        <dbReference type="ARBA" id="ARBA00023136"/>
    </source>
</evidence>
<dbReference type="RefSeq" id="WP_071504959.1">
    <property type="nucleotide sequence ID" value="NZ_MORL01000012.1"/>
</dbReference>
<sequence length="211" mass="23169">MIALFFVVATISFLGSIHPGPVNLAVANATLTQNRNAGLWLALGGSLPEIPYSALAINGLSWLPNSRNLDILLRYLPVPVLLLAGISALRSPERVHTTPTTVRQTNPFWQGIMLGGTNPQLIPFWSAIWLYLSQNTVGPKPLIPEQAEQAKVIFFIATGCGAFFLLAVVAWLTDRLRCQVLQPDKIHRLNRLTGFTFLGMAAWQCVVLWNG</sequence>
<dbReference type="GO" id="GO:0005886">
    <property type="term" value="C:plasma membrane"/>
    <property type="evidence" value="ECO:0007669"/>
    <property type="project" value="UniProtKB-SubCell"/>
</dbReference>
<accession>A0A1S2VI25</accession>
<keyword evidence="8" id="KW-1185">Reference proteome</keyword>
<evidence type="ECO:0000256" key="4">
    <source>
        <dbReference type="ARBA" id="ARBA00022989"/>
    </source>
</evidence>
<dbReference type="PANTHER" id="PTHR30086">
    <property type="entry name" value="ARGININE EXPORTER PROTEIN ARGO"/>
    <property type="match status" value="1"/>
</dbReference>
<evidence type="ECO:0000313" key="7">
    <source>
        <dbReference type="EMBL" id="OIN57498.1"/>
    </source>
</evidence>
<dbReference type="Proteomes" id="UP000181790">
    <property type="component" value="Unassembled WGS sequence"/>
</dbReference>
<comment type="caution">
    <text evidence="7">The sequence shown here is derived from an EMBL/GenBank/DDBJ whole genome shotgun (WGS) entry which is preliminary data.</text>
</comment>
<keyword evidence="2" id="KW-1003">Cell membrane</keyword>
<dbReference type="InterPro" id="IPR001123">
    <property type="entry name" value="LeuE-type"/>
</dbReference>